<comment type="caution">
    <text evidence="2">Lacks conserved residue(s) required for the propagation of feature annotation.</text>
</comment>
<accession>A0A1G9SH27</accession>
<keyword evidence="5" id="KW-1185">Reference proteome</keyword>
<reference evidence="4 5" key="1">
    <citation type="submission" date="2016-10" db="EMBL/GenBank/DDBJ databases">
        <authorList>
            <person name="de Groot N.N."/>
        </authorList>
    </citation>
    <scope>NUCLEOTIDE SEQUENCE [LARGE SCALE GENOMIC DNA]</scope>
    <source>
        <strain evidence="4 5">DSM 25186</strain>
    </source>
</reference>
<dbReference type="EMBL" id="FNFO01000012">
    <property type="protein sequence ID" value="SDM34630.1"/>
    <property type="molecule type" value="Genomic_DNA"/>
</dbReference>
<name>A0A1G9SH27_9BACT</name>
<dbReference type="OrthoDB" id="9807112at2"/>
<keyword evidence="4" id="KW-0378">Hydrolase</keyword>
<dbReference type="InterPro" id="IPR016035">
    <property type="entry name" value="Acyl_Trfase/lysoPLipase"/>
</dbReference>
<evidence type="ECO:0000256" key="2">
    <source>
        <dbReference type="PROSITE-ProRule" id="PRU01161"/>
    </source>
</evidence>
<dbReference type="Gene3D" id="3.40.1090.10">
    <property type="entry name" value="Cytosolic phospholipase A2 catalytic domain"/>
    <property type="match status" value="1"/>
</dbReference>
<dbReference type="AlphaFoldDB" id="A0A1G9SH27"/>
<evidence type="ECO:0000259" key="3">
    <source>
        <dbReference type="PROSITE" id="PS51635"/>
    </source>
</evidence>
<dbReference type="STRING" id="1075417.SAMN05421823_112158"/>
<sequence>MSQTVNILSLDGGGTRGLFPATLLDCLRRDTGMPLSALFDVIVGSATGGIIAAALACGVDTAEIVDIYLNRAGFILPATRFRRLWNPLNLFAPKYPNANLKQLLTQKFGTTTLQDVAAQHGTRPAFLLAALDLSPDLAPDEPPAFRVEIYNSALTAHQDERMVNLALRTSAAAVNLPLHGRFSEGGNYANDPALIGLAFALNDKVAPSEGMSRLPGHRLGLGASLKDIRLFSLGCGSTGSSFVSRRKIGNGNWGLLKWTGHLVSLVIDTNMVAVQHYLREMLHPAHYYRLNPYYSAADAPAVLRNQALKIDVTDAAQLAAIHAYAEALYQQQKAAIYRFLDLS</sequence>
<dbReference type="GO" id="GO:0006629">
    <property type="term" value="P:lipid metabolic process"/>
    <property type="evidence" value="ECO:0007669"/>
    <property type="project" value="UniProtKB-KW"/>
</dbReference>
<dbReference type="PANTHER" id="PTHR24138">
    <property type="entry name" value="INTRACELLLAR PHOSPHOLIPASE A FAMILY"/>
    <property type="match status" value="1"/>
</dbReference>
<dbReference type="SUPFAM" id="SSF52151">
    <property type="entry name" value="FabD/lysophospholipase-like"/>
    <property type="match status" value="1"/>
</dbReference>
<protein>
    <submittedName>
        <fullName evidence="4">Patatin-like phospholipase/acyl hydrolase</fullName>
    </submittedName>
</protein>
<organism evidence="4 5">
    <name type="scientific">Catalinimonas alkaloidigena</name>
    <dbReference type="NCBI Taxonomy" id="1075417"/>
    <lineage>
        <taxon>Bacteria</taxon>
        <taxon>Pseudomonadati</taxon>
        <taxon>Bacteroidota</taxon>
        <taxon>Cytophagia</taxon>
        <taxon>Cytophagales</taxon>
        <taxon>Catalimonadaceae</taxon>
        <taxon>Catalinimonas</taxon>
    </lineage>
</organism>
<dbReference type="Proteomes" id="UP000198510">
    <property type="component" value="Unassembled WGS sequence"/>
</dbReference>
<dbReference type="RefSeq" id="WP_089687250.1">
    <property type="nucleotide sequence ID" value="NZ_FNFO01000012.1"/>
</dbReference>
<dbReference type="GO" id="GO:0016787">
    <property type="term" value="F:hydrolase activity"/>
    <property type="evidence" value="ECO:0007669"/>
    <property type="project" value="UniProtKB-KW"/>
</dbReference>
<evidence type="ECO:0000313" key="4">
    <source>
        <dbReference type="EMBL" id="SDM34630.1"/>
    </source>
</evidence>
<dbReference type="InterPro" id="IPR047156">
    <property type="entry name" value="Teg/CotR/CapV-like"/>
</dbReference>
<evidence type="ECO:0000313" key="5">
    <source>
        <dbReference type="Proteomes" id="UP000198510"/>
    </source>
</evidence>
<evidence type="ECO:0000256" key="1">
    <source>
        <dbReference type="ARBA" id="ARBA00023098"/>
    </source>
</evidence>
<feature type="short sequence motif" description="GXGXXG" evidence="2">
    <location>
        <begin position="12"/>
        <end position="17"/>
    </location>
</feature>
<gene>
    <name evidence="4" type="ORF">SAMN05421823_112158</name>
</gene>
<proteinExistence type="predicted"/>
<dbReference type="PANTHER" id="PTHR24138:SF10">
    <property type="entry name" value="PHOSPHOLIPASE A2"/>
    <property type="match status" value="1"/>
</dbReference>
<dbReference type="Pfam" id="PF01734">
    <property type="entry name" value="Patatin"/>
    <property type="match status" value="1"/>
</dbReference>
<keyword evidence="1" id="KW-0443">Lipid metabolism</keyword>
<dbReference type="InterPro" id="IPR002641">
    <property type="entry name" value="PNPLA_dom"/>
</dbReference>
<dbReference type="PROSITE" id="PS51635">
    <property type="entry name" value="PNPLA"/>
    <property type="match status" value="1"/>
</dbReference>
<feature type="domain" description="PNPLA" evidence="3">
    <location>
        <begin position="8"/>
        <end position="197"/>
    </location>
</feature>